<dbReference type="Proteomes" id="UP000639643">
    <property type="component" value="Unassembled WGS sequence"/>
</dbReference>
<protein>
    <submittedName>
        <fullName evidence="1">Uncharacterized protein</fullName>
    </submittedName>
</protein>
<evidence type="ECO:0000313" key="1">
    <source>
        <dbReference type="EMBL" id="KAF6793787.1"/>
    </source>
</evidence>
<gene>
    <name evidence="1" type="ORF">CMUS01_16059</name>
</gene>
<comment type="caution">
    <text evidence="1">The sequence shown here is derived from an EMBL/GenBank/DDBJ whole genome shotgun (WGS) entry which is preliminary data.</text>
</comment>
<reference evidence="1" key="1">
    <citation type="journal article" date="2020" name="Phytopathology">
        <title>Genome Sequence Resources of Colletotrichum truncatum, C. plurivorum, C. musicola, and C. sojae: Four Species Pathogenic to Soybean (Glycine max).</title>
        <authorList>
            <person name="Rogerio F."/>
            <person name="Boufleur T.R."/>
            <person name="Ciampi-Guillardi M."/>
            <person name="Sukno S.A."/>
            <person name="Thon M.R."/>
            <person name="Massola Junior N.S."/>
            <person name="Baroncelli R."/>
        </authorList>
    </citation>
    <scope>NUCLEOTIDE SEQUENCE</scope>
    <source>
        <strain evidence="1">LFN0074</strain>
    </source>
</reference>
<dbReference type="AlphaFoldDB" id="A0A8H6IS84"/>
<organism evidence="1 2">
    <name type="scientific">Colletotrichum musicola</name>
    <dbReference type="NCBI Taxonomy" id="2175873"/>
    <lineage>
        <taxon>Eukaryota</taxon>
        <taxon>Fungi</taxon>
        <taxon>Dikarya</taxon>
        <taxon>Ascomycota</taxon>
        <taxon>Pezizomycotina</taxon>
        <taxon>Sordariomycetes</taxon>
        <taxon>Hypocreomycetidae</taxon>
        <taxon>Glomerellales</taxon>
        <taxon>Glomerellaceae</taxon>
        <taxon>Colletotrichum</taxon>
        <taxon>Colletotrichum orchidearum species complex</taxon>
    </lineage>
</organism>
<dbReference type="EMBL" id="WIGM01001574">
    <property type="protein sequence ID" value="KAF6793787.1"/>
    <property type="molecule type" value="Genomic_DNA"/>
</dbReference>
<evidence type="ECO:0000313" key="2">
    <source>
        <dbReference type="Proteomes" id="UP000639643"/>
    </source>
</evidence>
<keyword evidence="2" id="KW-1185">Reference proteome</keyword>
<name>A0A8H6IS84_9PEZI</name>
<accession>A0A8H6IS84</accession>
<proteinExistence type="predicted"/>
<sequence length="126" mass="14289">MCAFFNHDAERDNVQEDQDVLLGAKEGLSFYQAILVCRYPLLVTNPDERESRRGALLAGHESASLTYRIGRAALAARTLVVSPADVAVDTMEMARSFFTDTIFVRMGDARYRYLGMRVVVWHRDDK</sequence>